<dbReference type="EMBL" id="CP001787">
    <property type="protein sequence ID" value="ACX71897.1"/>
    <property type="molecule type" value="Genomic_DNA"/>
</dbReference>
<dbReference type="KEGG" id="mvu:Metvu_0024"/>
<organism evidence="2 3">
    <name type="scientific">Methanocaldococcus vulcanius (strain ATCC 700851 / DSM 12094 / M7)</name>
    <name type="common">Methanococcus vulcanius</name>
    <dbReference type="NCBI Taxonomy" id="579137"/>
    <lineage>
        <taxon>Archaea</taxon>
        <taxon>Methanobacteriati</taxon>
        <taxon>Methanobacteriota</taxon>
        <taxon>Methanomada group</taxon>
        <taxon>Methanococci</taxon>
        <taxon>Methanococcales</taxon>
        <taxon>Methanocaldococcaceae</taxon>
        <taxon>Methanocaldococcus</taxon>
    </lineage>
</organism>
<keyword evidence="1" id="KW-0472">Membrane</keyword>
<evidence type="ECO:0000313" key="3">
    <source>
        <dbReference type="Proteomes" id="UP000002063"/>
    </source>
</evidence>
<dbReference type="Proteomes" id="UP000002063">
    <property type="component" value="Chromosome"/>
</dbReference>
<keyword evidence="1" id="KW-1133">Transmembrane helix</keyword>
<sequence length="190" mass="22167">MKLNPYYAYILGNSIIFAVIYCLLGFIEKLNFACLLGIITGIFILYTVPVYYSYKKTKKIDKGRFIFRTKAKIGSWIYTLSGLVFIAVGAYIVYYYVCYFINDFILIHILTSFILFLGFIISNLKQTHNISVYENGVVVVDGFAFYDWRDVKKEETDNKPILKIKGIPKEIVLDKTSNKWNYEDWNNKDV</sequence>
<dbReference type="HOGENOM" id="CLU_1451435_0_0_2"/>
<keyword evidence="1" id="KW-0812">Transmembrane</keyword>
<dbReference type="eggNOG" id="arCOG09674">
    <property type="taxonomic scope" value="Archaea"/>
</dbReference>
<protein>
    <recommendedName>
        <fullName evidence="4">DUF5673 domain-containing protein</fullName>
    </recommendedName>
</protein>
<proteinExistence type="predicted"/>
<keyword evidence="3" id="KW-1185">Reference proteome</keyword>
<gene>
    <name evidence="2" type="ordered locus">Metvu_0024</name>
</gene>
<name>C9RE95_METVM</name>
<feature type="transmembrane region" description="Helical" evidence="1">
    <location>
        <begin position="33"/>
        <end position="54"/>
    </location>
</feature>
<feature type="transmembrane region" description="Helical" evidence="1">
    <location>
        <begin position="7"/>
        <end position="27"/>
    </location>
</feature>
<accession>C9RE95</accession>
<evidence type="ECO:0000313" key="2">
    <source>
        <dbReference type="EMBL" id="ACX71897.1"/>
    </source>
</evidence>
<dbReference type="OrthoDB" id="66106at2157"/>
<dbReference type="AlphaFoldDB" id="C9RE95"/>
<dbReference type="STRING" id="579137.Metvu_0024"/>
<reference evidence="2" key="1">
    <citation type="submission" date="2009-10" db="EMBL/GenBank/DDBJ databases">
        <title>Complete sequence of chromosome of Methanocaldococcus vulcanius M7.</title>
        <authorList>
            <consortium name="US DOE Joint Genome Institute"/>
            <person name="Lucas S."/>
            <person name="Copeland A."/>
            <person name="Lapidus A."/>
            <person name="Glavina del Rio T."/>
            <person name="Dalin E."/>
            <person name="Tice H."/>
            <person name="Bruce D."/>
            <person name="Goodwin L."/>
            <person name="Pitluck S."/>
            <person name="Lcollab F.I."/>
            <person name="Brettin T."/>
            <person name="Detter J.C."/>
            <person name="Han C."/>
            <person name="Tapia R."/>
            <person name="Kuske C.R."/>
            <person name="Schmutz J."/>
            <person name="Larimer F."/>
            <person name="Land M."/>
            <person name="Hauser L."/>
            <person name="Kyrpides N."/>
            <person name="Ovchinikova G."/>
            <person name="Sieprawska-Lupa M."/>
            <person name="Whitman W.B."/>
            <person name="Woyke T."/>
        </authorList>
    </citation>
    <scope>NUCLEOTIDE SEQUENCE [LARGE SCALE GENOMIC DNA]</scope>
    <source>
        <strain evidence="2">M7</strain>
    </source>
</reference>
<feature type="transmembrane region" description="Helical" evidence="1">
    <location>
        <begin position="75"/>
        <end position="94"/>
    </location>
</feature>
<evidence type="ECO:0008006" key="4">
    <source>
        <dbReference type="Google" id="ProtNLM"/>
    </source>
</evidence>
<feature type="transmembrane region" description="Helical" evidence="1">
    <location>
        <begin position="100"/>
        <end position="121"/>
    </location>
</feature>
<dbReference type="RefSeq" id="WP_012819443.1">
    <property type="nucleotide sequence ID" value="NC_013407.1"/>
</dbReference>
<dbReference type="GeneID" id="8512350"/>
<evidence type="ECO:0000256" key="1">
    <source>
        <dbReference type="SAM" id="Phobius"/>
    </source>
</evidence>